<dbReference type="EMBL" id="SRLO01000389">
    <property type="protein sequence ID" value="TNN58103.1"/>
    <property type="molecule type" value="Genomic_DNA"/>
</dbReference>
<comment type="caution">
    <text evidence="2">The sequence shown here is derived from an EMBL/GenBank/DDBJ whole genome shotgun (WGS) entry which is preliminary data.</text>
</comment>
<feature type="region of interest" description="Disordered" evidence="1">
    <location>
        <begin position="1"/>
        <end position="62"/>
    </location>
</feature>
<name>A0A4Z2GZ97_9TELE</name>
<proteinExistence type="predicted"/>
<feature type="compositionally biased region" description="Basic and acidic residues" evidence="1">
    <location>
        <begin position="46"/>
        <end position="55"/>
    </location>
</feature>
<organism evidence="2 3">
    <name type="scientific">Liparis tanakae</name>
    <name type="common">Tanaka's snailfish</name>
    <dbReference type="NCBI Taxonomy" id="230148"/>
    <lineage>
        <taxon>Eukaryota</taxon>
        <taxon>Metazoa</taxon>
        <taxon>Chordata</taxon>
        <taxon>Craniata</taxon>
        <taxon>Vertebrata</taxon>
        <taxon>Euteleostomi</taxon>
        <taxon>Actinopterygii</taxon>
        <taxon>Neopterygii</taxon>
        <taxon>Teleostei</taxon>
        <taxon>Neoteleostei</taxon>
        <taxon>Acanthomorphata</taxon>
        <taxon>Eupercaria</taxon>
        <taxon>Perciformes</taxon>
        <taxon>Cottioidei</taxon>
        <taxon>Cottales</taxon>
        <taxon>Liparidae</taxon>
        <taxon>Liparis</taxon>
    </lineage>
</organism>
<evidence type="ECO:0000313" key="3">
    <source>
        <dbReference type="Proteomes" id="UP000314294"/>
    </source>
</evidence>
<sequence length="170" mass="18520">MRAIRQAGWGRSSSLDFGRKQNVVEVQGSKTRAPLRATYSSSTRRPTSDKERDNRGTTSDSFRYFIEDASASAVRGEDGPADVAVGGHGCQFPPGANKGKNLSAPRDLFRLVDKKALHNLHHPEDSFNQTVDLVVGVEGTKEVCSPAKHKHLCPDDSGRVEVPPARLRAL</sequence>
<protein>
    <submittedName>
        <fullName evidence="2">Uncharacterized protein</fullName>
    </submittedName>
</protein>
<gene>
    <name evidence="2" type="ORF">EYF80_031702</name>
</gene>
<evidence type="ECO:0000313" key="2">
    <source>
        <dbReference type="EMBL" id="TNN58103.1"/>
    </source>
</evidence>
<evidence type="ECO:0000256" key="1">
    <source>
        <dbReference type="SAM" id="MobiDB-lite"/>
    </source>
</evidence>
<dbReference type="AlphaFoldDB" id="A0A4Z2GZ97"/>
<reference evidence="2 3" key="1">
    <citation type="submission" date="2019-03" db="EMBL/GenBank/DDBJ databases">
        <title>First draft genome of Liparis tanakae, snailfish: a comprehensive survey of snailfish specific genes.</title>
        <authorList>
            <person name="Kim W."/>
            <person name="Song I."/>
            <person name="Jeong J.-H."/>
            <person name="Kim D."/>
            <person name="Kim S."/>
            <person name="Ryu S."/>
            <person name="Song J.Y."/>
            <person name="Lee S.K."/>
        </authorList>
    </citation>
    <scope>NUCLEOTIDE SEQUENCE [LARGE SCALE GENOMIC DNA]</scope>
    <source>
        <tissue evidence="2">Muscle</tissue>
    </source>
</reference>
<accession>A0A4Z2GZ97</accession>
<keyword evidence="3" id="KW-1185">Reference proteome</keyword>
<dbReference type="Proteomes" id="UP000314294">
    <property type="component" value="Unassembled WGS sequence"/>
</dbReference>